<reference evidence="9 12" key="2">
    <citation type="submission" date="2020-10" db="EMBL/GenBank/DDBJ databases">
        <title>Plasmid carrying two tetracycline resistance determinant.</title>
        <authorList>
            <person name="Yang Q."/>
        </authorList>
    </citation>
    <scope>NUCLEOTIDE SEQUENCE [LARGE SCALE GENOMIC DNA]</scope>
    <source>
        <strain evidence="9 12">T43</strain>
    </source>
</reference>
<dbReference type="RefSeq" id="WP_016897159.1">
    <property type="nucleotide sequence ID" value="NZ_CP013988.1"/>
</dbReference>
<dbReference type="EMBL" id="CP114063">
    <property type="protein sequence ID" value="WAT25404.1"/>
    <property type="molecule type" value="Genomic_DNA"/>
</dbReference>
<dbReference type="InterPro" id="IPR003593">
    <property type="entry name" value="AAA+_ATPase"/>
</dbReference>
<dbReference type="KEGG" id="aui:APT62_05015"/>
<keyword evidence="5 9" id="KW-0067">ATP-binding</keyword>
<evidence type="ECO:0000256" key="6">
    <source>
        <dbReference type="ARBA" id="ARBA00023136"/>
    </source>
</evidence>
<keyword evidence="3" id="KW-1003">Cell membrane</keyword>
<dbReference type="PROSITE" id="PS50893">
    <property type="entry name" value="ABC_TRANSPORTER_2"/>
    <property type="match status" value="1"/>
</dbReference>
<dbReference type="GO" id="GO:0005524">
    <property type="term" value="F:ATP binding"/>
    <property type="evidence" value="ECO:0007669"/>
    <property type="project" value="UniProtKB-KW"/>
</dbReference>
<evidence type="ECO:0000313" key="11">
    <source>
        <dbReference type="Proteomes" id="UP000540056"/>
    </source>
</evidence>
<evidence type="ECO:0000313" key="8">
    <source>
        <dbReference type="EMBL" id="MBA5745788.1"/>
    </source>
</evidence>
<evidence type="ECO:0000313" key="10">
    <source>
        <dbReference type="EMBL" id="WAT25404.1"/>
    </source>
</evidence>
<comment type="subcellular location">
    <subcellularLocation>
        <location evidence="1">Cell membrane</location>
        <topology evidence="1">Peripheral membrane protein</topology>
    </subcellularLocation>
</comment>
<dbReference type="Gene3D" id="3.40.50.300">
    <property type="entry name" value="P-loop containing nucleotide triphosphate hydrolases"/>
    <property type="match status" value="1"/>
</dbReference>
<evidence type="ECO:0000256" key="5">
    <source>
        <dbReference type="ARBA" id="ARBA00022840"/>
    </source>
</evidence>
<dbReference type="Proteomes" id="UP001164714">
    <property type="component" value="Chromosome"/>
</dbReference>
<evidence type="ECO:0000313" key="9">
    <source>
        <dbReference type="EMBL" id="QOQ79972.1"/>
    </source>
</evidence>
<dbReference type="AlphaFoldDB" id="A0A0U4WIB8"/>
<dbReference type="Proteomes" id="UP000540056">
    <property type="component" value="Unassembled WGS sequence"/>
</dbReference>
<dbReference type="SMART" id="SM00382">
    <property type="entry name" value="AAA"/>
    <property type="match status" value="1"/>
</dbReference>
<reference evidence="8 11" key="1">
    <citation type="submission" date="2020-07" db="EMBL/GenBank/DDBJ databases">
        <title>Draft Genome Sequences of Lactobacillales Isolated from the International Space Station.</title>
        <authorList>
            <person name="Bharadwaj A.R."/>
            <person name="Singh N.K."/>
            <person name="Wood J.M."/>
            <person name="Debieu M."/>
            <person name="O'Hara N.B."/>
            <person name="Karouia F."/>
            <person name="Mason C.E."/>
            <person name="Venkateswaran K."/>
        </authorList>
    </citation>
    <scope>NUCLEOTIDE SEQUENCE [LARGE SCALE GENOMIC DNA]</scope>
    <source>
        <strain evidence="8 11">151250015-1-258-55</strain>
    </source>
</reference>
<dbReference type="PANTHER" id="PTHR42788">
    <property type="entry name" value="TAURINE IMPORT ATP-BINDING PROTEIN-RELATED"/>
    <property type="match status" value="1"/>
</dbReference>
<evidence type="ECO:0000256" key="3">
    <source>
        <dbReference type="ARBA" id="ARBA00022475"/>
    </source>
</evidence>
<feature type="domain" description="ABC transporter" evidence="7">
    <location>
        <begin position="5"/>
        <end position="252"/>
    </location>
</feature>
<evidence type="ECO:0000256" key="1">
    <source>
        <dbReference type="ARBA" id="ARBA00004202"/>
    </source>
</evidence>
<dbReference type="PROSITE" id="PS00211">
    <property type="entry name" value="ABC_TRANSPORTER_1"/>
    <property type="match status" value="1"/>
</dbReference>
<evidence type="ECO:0000313" key="12">
    <source>
        <dbReference type="Proteomes" id="UP000595091"/>
    </source>
</evidence>
<dbReference type="Proteomes" id="UP000595091">
    <property type="component" value="Chromosome"/>
</dbReference>
<sequence length="266" mass="29298">MTTLLEINQARKVFNKRTPDAFAALDDLSLTVEKGDFITIVGGNGAGKSTLLNAIAGTFLLDSGAITLNDKDISRLAEEDRAKFVSRVFQNPSMGTAPRMTVEENLSLALKRGQKRGLGLAIKEDNRKQFQEALSQLHLGLENRLDAEIGLLSGGQRQAIALLMATITKPEILLLDEHTAALDAKTSKRILEISSDQVKDHNLTALMITHNLQDALLYGNRMILLHHGKIIKDFSKEEKDQLTAGDLYQIMADLAESDYQEQESSI</sequence>
<evidence type="ECO:0000259" key="7">
    <source>
        <dbReference type="PROSITE" id="PS50893"/>
    </source>
</evidence>
<name>A0A0U4WIB8_9LACT</name>
<dbReference type="GO" id="GO:0005886">
    <property type="term" value="C:plasma membrane"/>
    <property type="evidence" value="ECO:0007669"/>
    <property type="project" value="UniProtKB-SubCell"/>
</dbReference>
<dbReference type="OrthoDB" id="9776369at2"/>
<accession>A0A0U4WIB8</accession>
<reference evidence="10" key="3">
    <citation type="submission" date="2022-12" db="EMBL/GenBank/DDBJ databases">
        <title>Whole genome sequence analysis of a duck derived balloon bacteium Aerococcus urinaeequi henan2020.</title>
        <authorList>
            <person name="Zhang H."/>
            <person name="Qiao H.X."/>
            <person name="Bian C.Z."/>
            <person name="Shu J.C."/>
        </authorList>
    </citation>
    <scope>NUCLEOTIDE SEQUENCE</scope>
    <source>
        <strain evidence="10">2020-HN-1</strain>
    </source>
</reference>
<proteinExistence type="predicted"/>
<dbReference type="SUPFAM" id="SSF52540">
    <property type="entry name" value="P-loop containing nucleoside triphosphate hydrolases"/>
    <property type="match status" value="1"/>
</dbReference>
<keyword evidence="4" id="KW-0547">Nucleotide-binding</keyword>
<organism evidence="9 12">
    <name type="scientific">Aerococcus urinaeequi</name>
    <dbReference type="NCBI Taxonomy" id="51665"/>
    <lineage>
        <taxon>Bacteria</taxon>
        <taxon>Bacillati</taxon>
        <taxon>Bacillota</taxon>
        <taxon>Bacilli</taxon>
        <taxon>Lactobacillales</taxon>
        <taxon>Aerococcaceae</taxon>
        <taxon>Aerococcus</taxon>
    </lineage>
</organism>
<dbReference type="EMBL" id="JACGAN010000001">
    <property type="protein sequence ID" value="MBA5745788.1"/>
    <property type="molecule type" value="Genomic_DNA"/>
</dbReference>
<keyword evidence="2" id="KW-0813">Transport</keyword>
<protein>
    <submittedName>
        <fullName evidence="9">ATP-binding cassette domain-containing protein</fullName>
    </submittedName>
</protein>
<dbReference type="InterPro" id="IPR027417">
    <property type="entry name" value="P-loop_NTPase"/>
</dbReference>
<dbReference type="PANTHER" id="PTHR42788:SF7">
    <property type="entry name" value="NITRATE ABC TRANSPORTER ATP-BINDING PROTEIN"/>
    <property type="match status" value="1"/>
</dbReference>
<dbReference type="InterPro" id="IPR050166">
    <property type="entry name" value="ABC_transporter_ATP-bind"/>
</dbReference>
<dbReference type="GO" id="GO:0016887">
    <property type="term" value="F:ATP hydrolysis activity"/>
    <property type="evidence" value="ECO:0007669"/>
    <property type="project" value="InterPro"/>
</dbReference>
<dbReference type="EMBL" id="CP063065">
    <property type="protein sequence ID" value="QOQ79972.1"/>
    <property type="molecule type" value="Genomic_DNA"/>
</dbReference>
<keyword evidence="6" id="KW-0472">Membrane</keyword>
<keyword evidence="11" id="KW-1185">Reference proteome</keyword>
<gene>
    <name evidence="8" type="ORF">H3232_00970</name>
    <name evidence="9" type="ORF">IMX20_04690</name>
    <name evidence="10" type="ORF">OZ415_04905</name>
</gene>
<dbReference type="InterPro" id="IPR003439">
    <property type="entry name" value="ABC_transporter-like_ATP-bd"/>
</dbReference>
<dbReference type="InterPro" id="IPR017871">
    <property type="entry name" value="ABC_transporter-like_CS"/>
</dbReference>
<evidence type="ECO:0000256" key="2">
    <source>
        <dbReference type="ARBA" id="ARBA00022448"/>
    </source>
</evidence>
<dbReference type="Pfam" id="PF00005">
    <property type="entry name" value="ABC_tran"/>
    <property type="match status" value="1"/>
</dbReference>
<evidence type="ECO:0000256" key="4">
    <source>
        <dbReference type="ARBA" id="ARBA00022741"/>
    </source>
</evidence>